<dbReference type="Gene3D" id="1.20.1250.20">
    <property type="entry name" value="MFS general substrate transporter like domains"/>
    <property type="match status" value="1"/>
</dbReference>
<feature type="transmembrane region" description="Helical" evidence="6">
    <location>
        <begin position="380"/>
        <end position="402"/>
    </location>
</feature>
<evidence type="ECO:0000256" key="5">
    <source>
        <dbReference type="ARBA" id="ARBA00023136"/>
    </source>
</evidence>
<dbReference type="GO" id="GO:0022857">
    <property type="term" value="F:transmembrane transporter activity"/>
    <property type="evidence" value="ECO:0007669"/>
    <property type="project" value="InterPro"/>
</dbReference>
<evidence type="ECO:0000256" key="4">
    <source>
        <dbReference type="ARBA" id="ARBA00022989"/>
    </source>
</evidence>
<dbReference type="AlphaFoldDB" id="A0A1K2FBJ1"/>
<dbReference type="InterPro" id="IPR022324">
    <property type="entry name" value="Bacilysin_exporter_BacE_put"/>
</dbReference>
<dbReference type="InterPro" id="IPR036259">
    <property type="entry name" value="MFS_trans_sf"/>
</dbReference>
<evidence type="ECO:0000313" key="8">
    <source>
        <dbReference type="Proteomes" id="UP000181909"/>
    </source>
</evidence>
<name>A0A1K2FBJ1_STRAR</name>
<feature type="transmembrane region" description="Helical" evidence="6">
    <location>
        <begin position="313"/>
        <end position="329"/>
    </location>
</feature>
<dbReference type="PRINTS" id="PR01988">
    <property type="entry name" value="EXPORTERBACE"/>
</dbReference>
<keyword evidence="3 6" id="KW-0812">Transmembrane</keyword>
<keyword evidence="4 6" id="KW-1133">Transmembrane helix</keyword>
<feature type="transmembrane region" description="Helical" evidence="6">
    <location>
        <begin position="145"/>
        <end position="166"/>
    </location>
</feature>
<evidence type="ECO:0000313" key="7">
    <source>
        <dbReference type="EMBL" id="SFY44906.1"/>
    </source>
</evidence>
<proteinExistence type="predicted"/>
<evidence type="ECO:0000256" key="2">
    <source>
        <dbReference type="ARBA" id="ARBA00022475"/>
    </source>
</evidence>
<comment type="subcellular location">
    <subcellularLocation>
        <location evidence="1">Cell membrane</location>
        <topology evidence="1">Multi-pass membrane protein</topology>
    </subcellularLocation>
</comment>
<keyword evidence="5 6" id="KW-0472">Membrane</keyword>
<accession>A0A1K2FBJ1</accession>
<organism evidence="7 8">
    <name type="scientific">Streptomyces atratus</name>
    <dbReference type="NCBI Taxonomy" id="1893"/>
    <lineage>
        <taxon>Bacteria</taxon>
        <taxon>Bacillati</taxon>
        <taxon>Actinomycetota</taxon>
        <taxon>Actinomycetes</taxon>
        <taxon>Kitasatosporales</taxon>
        <taxon>Streptomycetaceae</taxon>
        <taxon>Streptomyces</taxon>
    </lineage>
</organism>
<dbReference type="PANTHER" id="PTHR23513:SF18">
    <property type="entry name" value="INTEGRAL MEMBRANE PROTEIN"/>
    <property type="match status" value="1"/>
</dbReference>
<gene>
    <name evidence="7" type="ORF">SAMN02787144_105510</name>
</gene>
<dbReference type="STRING" id="1893.SAMN02787144_105510"/>
<dbReference type="EMBL" id="FPJO01000055">
    <property type="protein sequence ID" value="SFY44906.1"/>
    <property type="molecule type" value="Genomic_DNA"/>
</dbReference>
<evidence type="ECO:0000256" key="1">
    <source>
        <dbReference type="ARBA" id="ARBA00004651"/>
    </source>
</evidence>
<feature type="transmembrane region" description="Helical" evidence="6">
    <location>
        <begin position="263"/>
        <end position="283"/>
    </location>
</feature>
<feature type="transmembrane region" description="Helical" evidence="6">
    <location>
        <begin position="172"/>
        <end position="192"/>
    </location>
</feature>
<dbReference type="Pfam" id="PF07690">
    <property type="entry name" value="MFS_1"/>
    <property type="match status" value="1"/>
</dbReference>
<feature type="transmembrane region" description="Helical" evidence="6">
    <location>
        <begin position="228"/>
        <end position="251"/>
    </location>
</feature>
<feature type="transmembrane region" description="Helical" evidence="6">
    <location>
        <begin position="350"/>
        <end position="374"/>
    </location>
</feature>
<keyword evidence="2" id="KW-1003">Cell membrane</keyword>
<feature type="transmembrane region" description="Helical" evidence="6">
    <location>
        <begin position="106"/>
        <end position="124"/>
    </location>
</feature>
<dbReference type="Proteomes" id="UP000181909">
    <property type="component" value="Unassembled WGS sequence"/>
</dbReference>
<feature type="transmembrane region" description="Helical" evidence="6">
    <location>
        <begin position="32"/>
        <end position="60"/>
    </location>
</feature>
<feature type="transmembrane region" description="Helical" evidence="6">
    <location>
        <begin position="290"/>
        <end position="307"/>
    </location>
</feature>
<sequence>MKTALTNFKNIAHLPDARRLLAADATSKAGDWILYVAMSTLVFEAGGAGALSLFTALRVVVPFALGPWAGRWGAALRPRTLMITADAVRSVLLVLAAVTAGVHQPAWVLVVLVVCCASVSAFHAPAERRFQRDAIAPDQRASFNAVIGATGTTVIVVAPALGGLIITVVGNVGALALDALSFLLSLVFVARVSGPLHTVSPKNQEQAASAGKGALATALGAMQKDPTVLACFLAQAVACTVAGASLVLLPLLGDRLDVGAGTVGWLTAAVGAGSVLGVLIGGSIAKNGRVVLGVTSVVSMGVILGLLGSSPNLVVALLCAVLAGTAANIPEPLYWTSYADRVTERDSSAFYGLVESSITGGFALGGVILGAAAAVLGTSIGTWVVGVAGSLIAATALIPALCHRRALKATLASPAPTLESVS</sequence>
<reference evidence="7 8" key="1">
    <citation type="submission" date="2016-11" db="EMBL/GenBank/DDBJ databases">
        <authorList>
            <person name="Jaros S."/>
            <person name="Januszkiewicz K."/>
            <person name="Wedrychowicz H."/>
        </authorList>
    </citation>
    <scope>NUCLEOTIDE SEQUENCE [LARGE SCALE GENOMIC DNA]</scope>
    <source>
        <strain evidence="7 8">OK807</strain>
    </source>
</reference>
<dbReference type="InterPro" id="IPR011701">
    <property type="entry name" value="MFS"/>
</dbReference>
<dbReference type="RefSeq" id="WP_072489631.1">
    <property type="nucleotide sequence ID" value="NZ_CP108276.1"/>
</dbReference>
<dbReference type="GO" id="GO:0005886">
    <property type="term" value="C:plasma membrane"/>
    <property type="evidence" value="ECO:0007669"/>
    <property type="project" value="UniProtKB-SubCell"/>
</dbReference>
<evidence type="ECO:0000256" key="6">
    <source>
        <dbReference type="SAM" id="Phobius"/>
    </source>
</evidence>
<dbReference type="CDD" id="cd06173">
    <property type="entry name" value="MFS_MefA_like"/>
    <property type="match status" value="1"/>
</dbReference>
<protein>
    <submittedName>
        <fullName evidence="7">Predicted arabinose efflux permease, MFS family</fullName>
    </submittedName>
</protein>
<dbReference type="PANTHER" id="PTHR23513">
    <property type="entry name" value="INTEGRAL MEMBRANE EFFLUX PROTEIN-RELATED"/>
    <property type="match status" value="1"/>
</dbReference>
<evidence type="ECO:0000256" key="3">
    <source>
        <dbReference type="ARBA" id="ARBA00022692"/>
    </source>
</evidence>
<dbReference type="SUPFAM" id="SSF103473">
    <property type="entry name" value="MFS general substrate transporter"/>
    <property type="match status" value="1"/>
</dbReference>